<reference evidence="2" key="2">
    <citation type="submission" date="2021-01" db="EMBL/GenBank/DDBJ databases">
        <authorList>
            <person name="Hahn C.R."/>
            <person name="Youssef N.H."/>
            <person name="Elshahed M."/>
        </authorList>
    </citation>
    <scope>NUCLEOTIDE SEQUENCE</scope>
    <source>
        <strain evidence="2">Zod_Metabat.24</strain>
    </source>
</reference>
<dbReference type="GO" id="GO:0008757">
    <property type="term" value="F:S-adenosylmethionine-dependent methyltransferase activity"/>
    <property type="evidence" value="ECO:0007669"/>
    <property type="project" value="InterPro"/>
</dbReference>
<dbReference type="SUPFAM" id="SSF53335">
    <property type="entry name" value="S-adenosyl-L-methionine-dependent methyltransferases"/>
    <property type="match status" value="1"/>
</dbReference>
<dbReference type="InterPro" id="IPR029063">
    <property type="entry name" value="SAM-dependent_MTases_sf"/>
</dbReference>
<dbReference type="AlphaFoldDB" id="A0A9D8KDI0"/>
<gene>
    <name evidence="2" type="ORF">JW984_02755</name>
</gene>
<dbReference type="CDD" id="cd02440">
    <property type="entry name" value="AdoMet_MTases"/>
    <property type="match status" value="1"/>
</dbReference>
<evidence type="ECO:0000313" key="3">
    <source>
        <dbReference type="Proteomes" id="UP000809273"/>
    </source>
</evidence>
<reference evidence="2" key="1">
    <citation type="journal article" date="2021" name="Environ. Microbiol.">
        <title>Genomic characterization of three novel Desulfobacterota classes expand the metabolic and phylogenetic diversity of the phylum.</title>
        <authorList>
            <person name="Murphy C.L."/>
            <person name="Biggerstaff J."/>
            <person name="Eichhorn A."/>
            <person name="Ewing E."/>
            <person name="Shahan R."/>
            <person name="Soriano D."/>
            <person name="Stewart S."/>
            <person name="VanMol K."/>
            <person name="Walker R."/>
            <person name="Walters P."/>
            <person name="Elshahed M.S."/>
            <person name="Youssef N.H."/>
        </authorList>
    </citation>
    <scope>NUCLEOTIDE SEQUENCE</scope>
    <source>
        <strain evidence="2">Zod_Metabat.24</strain>
    </source>
</reference>
<organism evidence="2 3">
    <name type="scientific">Candidatus Zymogenus saltonus</name>
    <dbReference type="NCBI Taxonomy" id="2844893"/>
    <lineage>
        <taxon>Bacteria</taxon>
        <taxon>Deltaproteobacteria</taxon>
        <taxon>Candidatus Zymogenia</taxon>
        <taxon>Candidatus Zymogeniales</taxon>
        <taxon>Candidatus Zymogenaceae</taxon>
        <taxon>Candidatus Zymogenus</taxon>
    </lineage>
</organism>
<dbReference type="InterPro" id="IPR013216">
    <property type="entry name" value="Methyltransf_11"/>
</dbReference>
<accession>A0A9D8KDI0</accession>
<sequence length="272" mass="30397">MAEENRYIHGTAKQEQGRLKLLNSITNGSFINFLGESLENIDGRKIADFGCGTGDLMSDIAGRYKGAQITGVEISKAQYDEAVAKMGGNPNLTLINSDVLSSGLEDESFDLCYCRYLLEHIPDPVAVAKEMFRVVKQGGLIKAQENDLAVVFYHPEVDGLEAVCREFCALQMELGGDPFIGRKLFDIFKRAGAVDITLTYEPEIYTEDDPERYRAWMTNALNIYQGAKERMVKRGNIDEASIDRVLDILSERIARPEGVSLFHWNRVSARKG</sequence>
<dbReference type="EMBL" id="JAFGIX010000011">
    <property type="protein sequence ID" value="MBN1572097.1"/>
    <property type="molecule type" value="Genomic_DNA"/>
</dbReference>
<protein>
    <submittedName>
        <fullName evidence="2">Methyltransferase domain-containing protein</fullName>
    </submittedName>
</protein>
<keyword evidence="2" id="KW-0489">Methyltransferase</keyword>
<comment type="caution">
    <text evidence="2">The sequence shown here is derived from an EMBL/GenBank/DDBJ whole genome shotgun (WGS) entry which is preliminary data.</text>
</comment>
<evidence type="ECO:0000259" key="1">
    <source>
        <dbReference type="Pfam" id="PF08241"/>
    </source>
</evidence>
<dbReference type="GO" id="GO:0032259">
    <property type="term" value="P:methylation"/>
    <property type="evidence" value="ECO:0007669"/>
    <property type="project" value="UniProtKB-KW"/>
</dbReference>
<dbReference type="Pfam" id="PF08241">
    <property type="entry name" value="Methyltransf_11"/>
    <property type="match status" value="1"/>
</dbReference>
<proteinExistence type="predicted"/>
<dbReference type="Gene3D" id="3.40.50.150">
    <property type="entry name" value="Vaccinia Virus protein VP39"/>
    <property type="match status" value="1"/>
</dbReference>
<dbReference type="Proteomes" id="UP000809273">
    <property type="component" value="Unassembled WGS sequence"/>
</dbReference>
<keyword evidence="2" id="KW-0808">Transferase</keyword>
<feature type="domain" description="Methyltransferase type 11" evidence="1">
    <location>
        <begin position="48"/>
        <end position="141"/>
    </location>
</feature>
<dbReference type="PANTHER" id="PTHR43591">
    <property type="entry name" value="METHYLTRANSFERASE"/>
    <property type="match status" value="1"/>
</dbReference>
<evidence type="ECO:0000313" key="2">
    <source>
        <dbReference type="EMBL" id="MBN1572097.1"/>
    </source>
</evidence>
<dbReference type="PANTHER" id="PTHR43591:SF24">
    <property type="entry name" value="2-METHOXY-6-POLYPRENYL-1,4-BENZOQUINOL METHYLASE, MITOCHONDRIAL"/>
    <property type="match status" value="1"/>
</dbReference>
<name>A0A9D8KDI0_9DELT</name>